<dbReference type="EMBL" id="SZQA01000036">
    <property type="protein sequence ID" value="TKK84243.1"/>
    <property type="molecule type" value="Genomic_DNA"/>
</dbReference>
<evidence type="ECO:0000313" key="2">
    <source>
        <dbReference type="Proteomes" id="UP000308705"/>
    </source>
</evidence>
<dbReference type="Proteomes" id="UP000308705">
    <property type="component" value="Unassembled WGS sequence"/>
</dbReference>
<protein>
    <submittedName>
        <fullName evidence="1">Uncharacterized protein</fullName>
    </submittedName>
</protein>
<dbReference type="AlphaFoldDB" id="A0A4V5UYC4"/>
<sequence>MIPTPRMLVSAGIVGVIVVGGVAVAATASAGRLEFEQQRLLKTVGGTGEITPTPEPVPSNVVVRELETDPEEVGGYWTPENLEQAEPMQIPRVEVTLN</sequence>
<organism evidence="1 2">
    <name type="scientific">Herbidospora galbida</name>
    <dbReference type="NCBI Taxonomy" id="2575442"/>
    <lineage>
        <taxon>Bacteria</taxon>
        <taxon>Bacillati</taxon>
        <taxon>Actinomycetota</taxon>
        <taxon>Actinomycetes</taxon>
        <taxon>Streptosporangiales</taxon>
        <taxon>Streptosporangiaceae</taxon>
        <taxon>Herbidospora</taxon>
    </lineage>
</organism>
<gene>
    <name evidence="1" type="ORF">FDA94_30430</name>
</gene>
<accession>A0A4V5UYC4</accession>
<reference evidence="1 2" key="1">
    <citation type="submission" date="2019-04" db="EMBL/GenBank/DDBJ databases">
        <title>Herbidospora sp. NEAU-GS14.nov., a novel actinomycete isolated from soil.</title>
        <authorList>
            <person name="Han L."/>
        </authorList>
    </citation>
    <scope>NUCLEOTIDE SEQUENCE [LARGE SCALE GENOMIC DNA]</scope>
    <source>
        <strain evidence="1 2">NEAU-GS14</strain>
    </source>
</reference>
<dbReference type="RefSeq" id="WP_137250503.1">
    <property type="nucleotide sequence ID" value="NZ_SZQA01000036.1"/>
</dbReference>
<keyword evidence="2" id="KW-1185">Reference proteome</keyword>
<proteinExistence type="predicted"/>
<name>A0A4V5UYC4_9ACTN</name>
<dbReference type="OrthoDB" id="4334474at2"/>
<evidence type="ECO:0000313" key="1">
    <source>
        <dbReference type="EMBL" id="TKK84243.1"/>
    </source>
</evidence>
<comment type="caution">
    <text evidence="1">The sequence shown here is derived from an EMBL/GenBank/DDBJ whole genome shotgun (WGS) entry which is preliminary data.</text>
</comment>